<dbReference type="PANTHER" id="PTHR46630:SF1">
    <property type="entry name" value="TETRATRICOPEPTIDE REPEAT PROTEIN 29"/>
    <property type="match status" value="1"/>
</dbReference>
<evidence type="ECO:0000256" key="3">
    <source>
        <dbReference type="ARBA" id="ARBA00022737"/>
    </source>
</evidence>
<keyword evidence="4 6" id="KW-0802">TPR repeat</keyword>
<dbReference type="InterPro" id="IPR051476">
    <property type="entry name" value="Bac_ResReg_Asp_Phosphatase"/>
</dbReference>
<dbReference type="GO" id="GO:0005737">
    <property type="term" value="C:cytoplasm"/>
    <property type="evidence" value="ECO:0007669"/>
    <property type="project" value="UniProtKB-SubCell"/>
</dbReference>
<comment type="similarity">
    <text evidence="5">Belongs to the Rap family.</text>
</comment>
<keyword evidence="8" id="KW-0812">Transmembrane</keyword>
<evidence type="ECO:0000256" key="7">
    <source>
        <dbReference type="SAM" id="Coils"/>
    </source>
</evidence>
<dbReference type="RefSeq" id="WP_036883201.1">
    <property type="nucleotide sequence ID" value="NZ_JRNR01000052.1"/>
</dbReference>
<feature type="transmembrane region" description="Helical" evidence="8">
    <location>
        <begin position="373"/>
        <end position="393"/>
    </location>
</feature>
<keyword evidence="8" id="KW-1133">Transmembrane helix</keyword>
<feature type="repeat" description="TPR" evidence="6">
    <location>
        <begin position="101"/>
        <end position="134"/>
    </location>
</feature>
<comment type="subcellular location">
    <subcellularLocation>
        <location evidence="1">Cytoplasm</location>
    </subcellularLocation>
</comment>
<dbReference type="AlphaFoldDB" id="A0A096ARI5"/>
<dbReference type="Gene3D" id="1.25.40.10">
    <property type="entry name" value="Tetratricopeptide repeat domain"/>
    <property type="match status" value="1"/>
</dbReference>
<dbReference type="InterPro" id="IPR011990">
    <property type="entry name" value="TPR-like_helical_dom_sf"/>
</dbReference>
<evidence type="ECO:0000256" key="1">
    <source>
        <dbReference type="ARBA" id="ARBA00004496"/>
    </source>
</evidence>
<reference evidence="9 10" key="1">
    <citation type="submission" date="2014-07" db="EMBL/GenBank/DDBJ databases">
        <authorList>
            <person name="McCorrison J."/>
            <person name="Sanka R."/>
            <person name="Torralba M."/>
            <person name="Gillis M."/>
            <person name="Haft D.H."/>
            <person name="Methe B."/>
            <person name="Sutton G."/>
            <person name="Nelson K.E."/>
        </authorList>
    </citation>
    <scope>NUCLEOTIDE SEQUENCE [LARGE SCALE GENOMIC DNA]</scope>
    <source>
        <strain evidence="9 10">DNF00882</strain>
    </source>
</reference>
<keyword evidence="3" id="KW-0677">Repeat</keyword>
<feature type="coiled-coil region" evidence="7">
    <location>
        <begin position="431"/>
        <end position="458"/>
    </location>
</feature>
<dbReference type="PROSITE" id="PS50005">
    <property type="entry name" value="TPR"/>
    <property type="match status" value="1"/>
</dbReference>
<dbReference type="SUPFAM" id="SSF48452">
    <property type="entry name" value="TPR-like"/>
    <property type="match status" value="1"/>
</dbReference>
<evidence type="ECO:0000256" key="5">
    <source>
        <dbReference type="ARBA" id="ARBA00038253"/>
    </source>
</evidence>
<keyword evidence="2" id="KW-0963">Cytoplasm</keyword>
<dbReference type="Proteomes" id="UP000029538">
    <property type="component" value="Unassembled WGS sequence"/>
</dbReference>
<evidence type="ECO:0000313" key="9">
    <source>
        <dbReference type="EMBL" id="KGF49330.1"/>
    </source>
</evidence>
<evidence type="ECO:0000256" key="4">
    <source>
        <dbReference type="ARBA" id="ARBA00022803"/>
    </source>
</evidence>
<evidence type="ECO:0000256" key="2">
    <source>
        <dbReference type="ARBA" id="ARBA00022490"/>
    </source>
</evidence>
<keyword evidence="7" id="KW-0175">Coiled coil</keyword>
<keyword evidence="8" id="KW-0472">Membrane</keyword>
<evidence type="ECO:0000256" key="8">
    <source>
        <dbReference type="SAM" id="Phobius"/>
    </source>
</evidence>
<proteinExistence type="inferred from homology"/>
<dbReference type="SMART" id="SM00028">
    <property type="entry name" value="TPR"/>
    <property type="match status" value="1"/>
</dbReference>
<name>A0A096ARI5_9BACT</name>
<evidence type="ECO:0000313" key="10">
    <source>
        <dbReference type="Proteomes" id="UP000029538"/>
    </source>
</evidence>
<accession>A0A096ARI5</accession>
<sequence length="578" mass="67095">MKYTLTIFTLLIFVLVGCNNFTYHGELATIDSLIAHQDKRALTILDSLSKNQRNFTKKDYMLYHFLLADAHNQFFIPMKADTFMTDVADYYNRYGNDKQRIKALYLLGCVYRDKGDAPMAIEYYNKAVEQADTTQADCDFKQLSRVYAQMAGLFDEQRTPKMELKMWGKAIACAEKVKDTLAVINFLDHMGGAYYLLNDKKKALEINHDVYKRYIACGRASDAAGSLLTTIEAEIENNQLKEAKKHIDEYIKYTGVLNGQQELTEERISSFFYIGKYYEAIEKNDSAEYFYRKLWNGFDEIEYQEAAYKGLLSVFEKSGEKDSIAKYARLFADANDSANFQESATEITRAQALYNYNESKRKATEKEEENNNLIRVIYGILFLVSAISVIGYLHRKKMSDKRKAQQMAANKEYSSLLFRFSKATSDVQALRHDMERFKKQKEQEIMHLQEQLSFYQEDTAKEKEWDIEQALLSHQIVIRFHDLAVHANMPTEKEWRHLIEIISQRLSDFYIKISNASYALTSQEIKTSILVRLYFSPSEIATLLNLKNQRITNIRSAINKKLFSINGAKGIDKNIREM</sequence>
<dbReference type="EMBL" id="JRNR01000052">
    <property type="protein sequence ID" value="KGF49330.1"/>
    <property type="molecule type" value="Genomic_DNA"/>
</dbReference>
<dbReference type="PANTHER" id="PTHR46630">
    <property type="entry name" value="TETRATRICOPEPTIDE REPEAT PROTEIN 29"/>
    <property type="match status" value="1"/>
</dbReference>
<protein>
    <submittedName>
        <fullName evidence="9">Uncharacterized protein</fullName>
    </submittedName>
</protein>
<gene>
    <name evidence="9" type="ORF">HMPREF0654_05835</name>
</gene>
<organism evidence="9 10">
    <name type="scientific">Prevotella disiens DNF00882</name>
    <dbReference type="NCBI Taxonomy" id="1401075"/>
    <lineage>
        <taxon>Bacteria</taxon>
        <taxon>Pseudomonadati</taxon>
        <taxon>Bacteroidota</taxon>
        <taxon>Bacteroidia</taxon>
        <taxon>Bacteroidales</taxon>
        <taxon>Prevotellaceae</taxon>
        <taxon>Prevotella</taxon>
    </lineage>
</organism>
<comment type="caution">
    <text evidence="9">The sequence shown here is derived from an EMBL/GenBank/DDBJ whole genome shotgun (WGS) entry which is preliminary data.</text>
</comment>
<dbReference type="PROSITE" id="PS51257">
    <property type="entry name" value="PROKAR_LIPOPROTEIN"/>
    <property type="match status" value="1"/>
</dbReference>
<dbReference type="InterPro" id="IPR019734">
    <property type="entry name" value="TPR_rpt"/>
</dbReference>
<evidence type="ECO:0000256" key="6">
    <source>
        <dbReference type="PROSITE-ProRule" id="PRU00339"/>
    </source>
</evidence>